<sequence length="197" mass="20058">MKIRYVTALALGSLLVLTGCAAQAPQRPADPDGATDAVAASEGDATSGASALASITSCDQVADAVAPFIENLVPMEDNAVDEWGVTCSWEAAEDETDFANNRSVEVGIAPNESGTPMPDPSLVTAMDGGALIEDAWVSDNDGVAFSLTMGIAVAGVTATTVWFPGFQANITGGTWGDYPALDGPAAVQIVKTLLPNP</sequence>
<gene>
    <name evidence="2" type="ORF">GCM10017596_11850</name>
</gene>
<proteinExistence type="predicted"/>
<protein>
    <recommendedName>
        <fullName evidence="4">DUF3558 domain-containing protein</fullName>
    </recommendedName>
</protein>
<dbReference type="RefSeq" id="WP_204939109.1">
    <property type="nucleotide sequence ID" value="NZ_BAAAUM010000001.1"/>
</dbReference>
<feature type="chain" id="PRO_5040865894" description="DUF3558 domain-containing protein" evidence="1">
    <location>
        <begin position="25"/>
        <end position="197"/>
    </location>
</feature>
<dbReference type="Proteomes" id="UP001142325">
    <property type="component" value="Unassembled WGS sequence"/>
</dbReference>
<comment type="caution">
    <text evidence="2">The sequence shown here is derived from an EMBL/GenBank/DDBJ whole genome shotgun (WGS) entry which is preliminary data.</text>
</comment>
<dbReference type="PROSITE" id="PS51257">
    <property type="entry name" value="PROKAR_LIPOPROTEIN"/>
    <property type="match status" value="1"/>
</dbReference>
<reference evidence="2" key="2">
    <citation type="submission" date="2023-01" db="EMBL/GenBank/DDBJ databases">
        <authorList>
            <person name="Sun Q."/>
            <person name="Evtushenko L."/>
        </authorList>
    </citation>
    <scope>NUCLEOTIDE SEQUENCE</scope>
    <source>
        <strain evidence="2">VKM Ac-1958</strain>
    </source>
</reference>
<evidence type="ECO:0008006" key="4">
    <source>
        <dbReference type="Google" id="ProtNLM"/>
    </source>
</evidence>
<organism evidence="2 3">
    <name type="scientific">Microbacterium keratanolyticum</name>
    <dbReference type="NCBI Taxonomy" id="67574"/>
    <lineage>
        <taxon>Bacteria</taxon>
        <taxon>Bacillati</taxon>
        <taxon>Actinomycetota</taxon>
        <taxon>Actinomycetes</taxon>
        <taxon>Micrococcales</taxon>
        <taxon>Microbacteriaceae</taxon>
        <taxon>Microbacterium</taxon>
    </lineage>
</organism>
<evidence type="ECO:0000256" key="1">
    <source>
        <dbReference type="SAM" id="SignalP"/>
    </source>
</evidence>
<dbReference type="EMBL" id="BSET01000001">
    <property type="protein sequence ID" value="GLK01470.1"/>
    <property type="molecule type" value="Genomic_DNA"/>
</dbReference>
<dbReference type="AlphaFoldDB" id="A0A9W6HSY2"/>
<keyword evidence="3" id="KW-1185">Reference proteome</keyword>
<evidence type="ECO:0000313" key="2">
    <source>
        <dbReference type="EMBL" id="GLK01470.1"/>
    </source>
</evidence>
<evidence type="ECO:0000313" key="3">
    <source>
        <dbReference type="Proteomes" id="UP001142325"/>
    </source>
</evidence>
<reference evidence="2" key="1">
    <citation type="journal article" date="2014" name="Int. J. Syst. Evol. Microbiol.">
        <title>Complete genome sequence of Corynebacterium casei LMG S-19264T (=DSM 44701T), isolated from a smear-ripened cheese.</title>
        <authorList>
            <consortium name="US DOE Joint Genome Institute (JGI-PGF)"/>
            <person name="Walter F."/>
            <person name="Albersmeier A."/>
            <person name="Kalinowski J."/>
            <person name="Ruckert C."/>
        </authorList>
    </citation>
    <scope>NUCLEOTIDE SEQUENCE</scope>
    <source>
        <strain evidence="2">VKM Ac-1958</strain>
    </source>
</reference>
<keyword evidence="1" id="KW-0732">Signal</keyword>
<name>A0A9W6HSY2_9MICO</name>
<accession>A0A9W6HSY2</accession>
<feature type="signal peptide" evidence="1">
    <location>
        <begin position="1"/>
        <end position="24"/>
    </location>
</feature>